<name>U4UNS6_DENPD</name>
<dbReference type="Proteomes" id="UP000030742">
    <property type="component" value="Unassembled WGS sequence"/>
</dbReference>
<dbReference type="STRING" id="77166.U4UNS6"/>
<evidence type="ECO:0000313" key="2">
    <source>
        <dbReference type="Proteomes" id="UP000030742"/>
    </source>
</evidence>
<proteinExistence type="predicted"/>
<dbReference type="OrthoDB" id="272072at2759"/>
<evidence type="ECO:0000313" key="1">
    <source>
        <dbReference type="EMBL" id="ERL91680.1"/>
    </source>
</evidence>
<dbReference type="EMBL" id="KB632295">
    <property type="protein sequence ID" value="ERL91680.1"/>
    <property type="molecule type" value="Genomic_DNA"/>
</dbReference>
<accession>U4UNS6</accession>
<organism evidence="1 2">
    <name type="scientific">Dendroctonus ponderosae</name>
    <name type="common">Mountain pine beetle</name>
    <dbReference type="NCBI Taxonomy" id="77166"/>
    <lineage>
        <taxon>Eukaryota</taxon>
        <taxon>Metazoa</taxon>
        <taxon>Ecdysozoa</taxon>
        <taxon>Arthropoda</taxon>
        <taxon>Hexapoda</taxon>
        <taxon>Insecta</taxon>
        <taxon>Pterygota</taxon>
        <taxon>Neoptera</taxon>
        <taxon>Endopterygota</taxon>
        <taxon>Coleoptera</taxon>
        <taxon>Polyphaga</taxon>
        <taxon>Cucujiformia</taxon>
        <taxon>Curculionidae</taxon>
        <taxon>Scolytinae</taxon>
        <taxon>Dendroctonus</taxon>
    </lineage>
</organism>
<sequence>MHCKQLKLGDVWRTCNKIRAAIFRIGINLSEYFKLLDPHKNCLISEWRLRFEAFRSRGRPPTRWTDSMKRNAGN</sequence>
<protein>
    <submittedName>
        <fullName evidence="1">Uncharacterized protein</fullName>
    </submittedName>
</protein>
<gene>
    <name evidence="1" type="ORF">D910_09007</name>
</gene>
<reference evidence="1 2" key="1">
    <citation type="journal article" date="2013" name="Genome Biol.">
        <title>Draft genome of the mountain pine beetle, Dendroctonus ponderosae Hopkins, a major forest pest.</title>
        <authorList>
            <person name="Keeling C.I."/>
            <person name="Yuen M.M."/>
            <person name="Liao N.Y."/>
            <person name="Docking T.R."/>
            <person name="Chan S.K."/>
            <person name="Taylor G.A."/>
            <person name="Palmquist D.L."/>
            <person name="Jackman S.D."/>
            <person name="Nguyen A."/>
            <person name="Li M."/>
            <person name="Henderson H."/>
            <person name="Janes J.K."/>
            <person name="Zhao Y."/>
            <person name="Pandoh P."/>
            <person name="Moore R."/>
            <person name="Sperling F.A."/>
            <person name="Huber D.P."/>
            <person name="Birol I."/>
            <person name="Jones S.J."/>
            <person name="Bohlmann J."/>
        </authorList>
    </citation>
    <scope>NUCLEOTIDE SEQUENCE</scope>
</reference>
<dbReference type="AlphaFoldDB" id="U4UNS6"/>